<organism evidence="1">
    <name type="scientific">plant metagenome</name>
    <dbReference type="NCBI Taxonomy" id="1297885"/>
    <lineage>
        <taxon>unclassified sequences</taxon>
        <taxon>metagenomes</taxon>
        <taxon>organismal metagenomes</taxon>
    </lineage>
</organism>
<name>A0A484QAE0_9ZZZZ</name>
<protein>
    <recommendedName>
        <fullName evidence="2">Phage tail protein</fullName>
    </recommendedName>
</protein>
<sequence>MSAIFPNGTVFSVSTAFAAAIDVTAISNASPAVASAATAPAEGAIVAVASGWTELNERIVRVVDADAGSFTLDGVDTSSEARYPAGQGAGSVKAVSAWVDLSQVTAIEKTGGEQQFYQWRYVEDRSGRQRQRPTFKNAKTITITLDYDPALAWYDALRDADALKEPVVLRAKLPNGDELYYLVYPSFDADPSMTLDTNMQNTATFSMTSEFTRYSAQ</sequence>
<dbReference type="Pfam" id="PF08813">
    <property type="entry name" value="Phage_tail_3"/>
    <property type="match status" value="1"/>
</dbReference>
<reference evidence="1" key="1">
    <citation type="submission" date="2019-03" db="EMBL/GenBank/DDBJ databases">
        <authorList>
            <person name="Danneels B."/>
        </authorList>
    </citation>
    <scope>NUCLEOTIDE SEQUENCE</scope>
</reference>
<proteinExistence type="predicted"/>
<dbReference type="Gene3D" id="4.10.410.40">
    <property type="match status" value="1"/>
</dbReference>
<dbReference type="InterPro" id="IPR014918">
    <property type="entry name" value="Phage_tail_3"/>
</dbReference>
<evidence type="ECO:0000313" key="1">
    <source>
        <dbReference type="EMBL" id="VFR33719.1"/>
    </source>
</evidence>
<dbReference type="EMBL" id="CAADHY010000032">
    <property type="protein sequence ID" value="VFR33719.1"/>
    <property type="molecule type" value="Genomic_DNA"/>
</dbReference>
<dbReference type="AlphaFoldDB" id="A0A484QAE0"/>
<accession>A0A484QAE0</accession>
<gene>
    <name evidence="1" type="ORF">AMP9_2947</name>
</gene>
<evidence type="ECO:0008006" key="2">
    <source>
        <dbReference type="Google" id="ProtNLM"/>
    </source>
</evidence>